<comment type="caution">
    <text evidence="5">The sequence shown here is derived from an EMBL/GenBank/DDBJ whole genome shotgun (WGS) entry which is preliminary data.</text>
</comment>
<comment type="subcellular location">
    <subcellularLocation>
        <location evidence="1">Membrane</location>
        <topology evidence="1">Multi-pass membrane protein</topology>
    </subcellularLocation>
</comment>
<feature type="transmembrane region" description="Helical" evidence="3">
    <location>
        <begin position="216"/>
        <end position="236"/>
    </location>
</feature>
<dbReference type="InterPro" id="IPR011701">
    <property type="entry name" value="MFS"/>
</dbReference>
<evidence type="ECO:0000313" key="6">
    <source>
        <dbReference type="Proteomes" id="UP000037122"/>
    </source>
</evidence>
<dbReference type="VEuPathDB" id="FungiDB:CJI96_0003488"/>
<dbReference type="Pfam" id="PF07690">
    <property type="entry name" value="MFS_1"/>
    <property type="match status" value="1"/>
</dbReference>
<feature type="transmembrane region" description="Helical" evidence="3">
    <location>
        <begin position="89"/>
        <end position="117"/>
    </location>
</feature>
<keyword evidence="3" id="KW-1133">Transmembrane helix</keyword>
<dbReference type="GO" id="GO:0022857">
    <property type="term" value="F:transmembrane transporter activity"/>
    <property type="evidence" value="ECO:0007669"/>
    <property type="project" value="InterPro"/>
</dbReference>
<evidence type="ECO:0000256" key="3">
    <source>
        <dbReference type="SAM" id="Phobius"/>
    </source>
</evidence>
<keyword evidence="3" id="KW-0472">Membrane</keyword>
<protein>
    <recommendedName>
        <fullName evidence="4">Major facilitator superfamily (MFS) profile domain-containing protein</fullName>
    </recommendedName>
</protein>
<sequence length="504" mass="54871">MSSIELETYNKTQKSDNITVRTVSRDEAAQSLAQRQGEPTERTLETVTSFSPGNTPLHLNEQENVFASLKPQEQPQSATVDFPDGGLKAWLVVLGSFIGLCINFGLINAVGAIQAYVSTHQLAGEPVSSVSWVFSIYMCLCFFLSVFVGPIFDTKGATPLLIAATILLFGGTMAVSFSSSLVAFIFSMSICMGTAQALAITPLVSSVSHWFLCNRGKALGVATLGGSVGGIIWPIILTNLYSTVGFGWGIRVCGFICLAGSISTIVLVKTRFRRSLTLPTLEHDQLQDHEGRHKRILHTTKSFFEMSAFKDMKFTFLVLGNFFTEVALMSILTYLATYAMSYGLSETASLYLLTFFNTAGAFGRYIPNHLADKLGPFNVMILMLIGFILSIFCIWLPAGHTRAGLYTFTVFCGFFSSSILSLTPNCLGAISQVDKFGQRYGLMYTATSTGILFGVPVGAAIIGDGRTDEYRNFIIFCGAFAVLGTILWVVSRWHIVGSKLNIKV</sequence>
<feature type="transmembrane region" description="Helical" evidence="3">
    <location>
        <begin position="160"/>
        <end position="177"/>
    </location>
</feature>
<gene>
    <name evidence="5" type="ORF">QG37_03193</name>
</gene>
<dbReference type="PANTHER" id="PTHR11360">
    <property type="entry name" value="MONOCARBOXYLATE TRANSPORTER"/>
    <property type="match status" value="1"/>
</dbReference>
<evidence type="ECO:0000256" key="2">
    <source>
        <dbReference type="ARBA" id="ARBA00006727"/>
    </source>
</evidence>
<feature type="transmembrane region" description="Helical" evidence="3">
    <location>
        <begin position="183"/>
        <end position="204"/>
    </location>
</feature>
<feature type="transmembrane region" description="Helical" evidence="3">
    <location>
        <begin position="129"/>
        <end position="148"/>
    </location>
</feature>
<dbReference type="VEuPathDB" id="FungiDB:CJI97_000609"/>
<feature type="transmembrane region" description="Helical" evidence="3">
    <location>
        <begin position="404"/>
        <end position="430"/>
    </location>
</feature>
<feature type="transmembrane region" description="Helical" evidence="3">
    <location>
        <begin position="348"/>
        <end position="367"/>
    </location>
</feature>
<dbReference type="VEuPathDB" id="FungiDB:CJJ07_004147"/>
<dbReference type="PROSITE" id="PS50850">
    <property type="entry name" value="MFS"/>
    <property type="match status" value="1"/>
</dbReference>
<dbReference type="VEuPathDB" id="FungiDB:QG37_03193"/>
<feature type="transmembrane region" description="Helical" evidence="3">
    <location>
        <begin position="473"/>
        <end position="490"/>
    </location>
</feature>
<dbReference type="InterPro" id="IPR050327">
    <property type="entry name" value="Proton-linked_MCT"/>
</dbReference>
<dbReference type="GO" id="GO:0016020">
    <property type="term" value="C:membrane"/>
    <property type="evidence" value="ECO:0007669"/>
    <property type="project" value="UniProtKB-SubCell"/>
</dbReference>
<evidence type="ECO:0000313" key="5">
    <source>
        <dbReference type="EMBL" id="KND99774.1"/>
    </source>
</evidence>
<dbReference type="VEuPathDB" id="FungiDB:CJJ09_002569"/>
<evidence type="ECO:0000259" key="4">
    <source>
        <dbReference type="PROSITE" id="PS50850"/>
    </source>
</evidence>
<dbReference type="GO" id="GO:0032218">
    <property type="term" value="P:riboflavin transport"/>
    <property type="evidence" value="ECO:0007669"/>
    <property type="project" value="TreeGrafter"/>
</dbReference>
<dbReference type="SUPFAM" id="SSF103473">
    <property type="entry name" value="MFS general substrate transporter"/>
    <property type="match status" value="1"/>
</dbReference>
<dbReference type="Proteomes" id="UP000037122">
    <property type="component" value="Unassembled WGS sequence"/>
</dbReference>
<evidence type="ECO:0000256" key="1">
    <source>
        <dbReference type="ARBA" id="ARBA00004141"/>
    </source>
</evidence>
<dbReference type="InterPro" id="IPR020846">
    <property type="entry name" value="MFS_dom"/>
</dbReference>
<feature type="domain" description="Major facilitator superfamily (MFS) profile" evidence="4">
    <location>
        <begin position="89"/>
        <end position="496"/>
    </location>
</feature>
<proteinExistence type="inferred from homology"/>
<feature type="transmembrane region" description="Helical" evidence="3">
    <location>
        <begin position="379"/>
        <end position="398"/>
    </location>
</feature>
<dbReference type="VEuPathDB" id="FungiDB:B9J08_000607"/>
<dbReference type="Gene3D" id="1.20.1250.20">
    <property type="entry name" value="MFS general substrate transporter like domains"/>
    <property type="match status" value="2"/>
</dbReference>
<feature type="transmembrane region" description="Helical" evidence="3">
    <location>
        <begin position="314"/>
        <end position="336"/>
    </location>
</feature>
<feature type="transmembrane region" description="Helical" evidence="3">
    <location>
        <begin position="248"/>
        <end position="268"/>
    </location>
</feature>
<dbReference type="AlphaFoldDB" id="A0A0L0P0I7"/>
<accession>A0A0L0P0I7</accession>
<dbReference type="EMBL" id="LGST01000021">
    <property type="protein sequence ID" value="KND99774.1"/>
    <property type="molecule type" value="Genomic_DNA"/>
</dbReference>
<organism evidence="5 6">
    <name type="scientific">Candidozyma auris</name>
    <name type="common">Yeast</name>
    <name type="synonym">Candida auris</name>
    <dbReference type="NCBI Taxonomy" id="498019"/>
    <lineage>
        <taxon>Eukaryota</taxon>
        <taxon>Fungi</taxon>
        <taxon>Dikarya</taxon>
        <taxon>Ascomycota</taxon>
        <taxon>Saccharomycotina</taxon>
        <taxon>Pichiomycetes</taxon>
        <taxon>Metschnikowiaceae</taxon>
        <taxon>Candidozyma</taxon>
    </lineage>
</organism>
<keyword evidence="3" id="KW-0812">Transmembrane</keyword>
<name>A0A0L0P0I7_CANAR</name>
<comment type="similarity">
    <text evidence="2">Belongs to the major facilitator superfamily. Monocarboxylate porter (TC 2.A.1.13) family.</text>
</comment>
<reference evidence="6" key="1">
    <citation type="journal article" date="2015" name="BMC Genomics">
        <title>Draft genome of a commonly misdiagnosed multidrug resistant pathogen Candida auris.</title>
        <authorList>
            <person name="Chatterjee S."/>
            <person name="Alampalli S.V."/>
            <person name="Nageshan R.K."/>
            <person name="Chettiar S.T."/>
            <person name="Joshi S."/>
            <person name="Tatu U.S."/>
        </authorList>
    </citation>
    <scope>NUCLEOTIDE SEQUENCE [LARGE SCALE GENOMIC DNA]</scope>
    <source>
        <strain evidence="6">6684</strain>
    </source>
</reference>
<feature type="transmembrane region" description="Helical" evidence="3">
    <location>
        <begin position="442"/>
        <end position="461"/>
    </location>
</feature>
<dbReference type="InterPro" id="IPR036259">
    <property type="entry name" value="MFS_trans_sf"/>
</dbReference>
<dbReference type="PANTHER" id="PTHR11360:SF177">
    <property type="entry name" value="RIBOFLAVIN TRANSPORTER MCH5"/>
    <property type="match status" value="1"/>
</dbReference>